<protein>
    <submittedName>
        <fullName evidence="2">Glycosyl transferase</fullName>
    </submittedName>
</protein>
<dbReference type="EMBL" id="BLXX01000008">
    <property type="protein sequence ID" value="GFO60424.1"/>
    <property type="molecule type" value="Genomic_DNA"/>
</dbReference>
<proteinExistence type="predicted"/>
<dbReference type="Proteomes" id="UP000556026">
    <property type="component" value="Unassembled WGS sequence"/>
</dbReference>
<evidence type="ECO:0000259" key="1">
    <source>
        <dbReference type="Pfam" id="PF00535"/>
    </source>
</evidence>
<gene>
    <name evidence="2" type="ORF">GMST_27490</name>
</gene>
<dbReference type="GO" id="GO:0016740">
    <property type="term" value="F:transferase activity"/>
    <property type="evidence" value="ECO:0007669"/>
    <property type="project" value="UniProtKB-KW"/>
</dbReference>
<evidence type="ECO:0000313" key="3">
    <source>
        <dbReference type="Proteomes" id="UP000556026"/>
    </source>
</evidence>
<comment type="caution">
    <text evidence="2">The sequence shown here is derived from an EMBL/GenBank/DDBJ whole genome shotgun (WGS) entry which is preliminary data.</text>
</comment>
<reference evidence="3" key="1">
    <citation type="submission" date="2020-06" db="EMBL/GenBank/DDBJ databases">
        <title>Draft genomic sequence of Geomonas sp. Red330.</title>
        <authorList>
            <person name="Itoh H."/>
            <person name="Zhenxing X."/>
            <person name="Ushijima N."/>
            <person name="Masuda Y."/>
            <person name="Shiratori Y."/>
            <person name="Senoo K."/>
        </authorList>
    </citation>
    <scope>NUCLEOTIDE SEQUENCE [LARGE SCALE GENOMIC DNA]</scope>
    <source>
        <strain evidence="3">Red330</strain>
    </source>
</reference>
<name>A0A6V8MKH1_9BACT</name>
<dbReference type="InterPro" id="IPR029044">
    <property type="entry name" value="Nucleotide-diphossugar_trans"/>
</dbReference>
<dbReference type="Pfam" id="PF00535">
    <property type="entry name" value="Glycos_transf_2"/>
    <property type="match status" value="1"/>
</dbReference>
<organism evidence="2 3">
    <name type="scientific">Geomonas silvestris</name>
    <dbReference type="NCBI Taxonomy" id="2740184"/>
    <lineage>
        <taxon>Bacteria</taxon>
        <taxon>Pseudomonadati</taxon>
        <taxon>Thermodesulfobacteriota</taxon>
        <taxon>Desulfuromonadia</taxon>
        <taxon>Geobacterales</taxon>
        <taxon>Geobacteraceae</taxon>
        <taxon>Geomonas</taxon>
    </lineage>
</organism>
<sequence length="338" mass="37947">MPVATIDIVIPVWNKPADTRNCLVNLINYTQDARFVMMDCGSERETERLLQEIADGLDERALLMRDDSNIGFVRAANRGLERSEAPYIALLKSTSLVSAGWLEPLLAFAAAHQDAGILVPQHSPPAAEYETPLEIASGNFSALVIRRELFQEIGGFDETLDGAAWCLKDFTRRACAKGYYTWLVPGPAVACKEEVQLGSERRREEILHHSQEVFRERWGEGQSYVLHVPKGVDLTLLRQKFDWLLKGARHGDSYFVLLPAALYKAAKQEGFGYVHENIRLVGLPLLSTESGRRKVYEHLTVEHPGIRAVAAVDGIPFPWDVAYLPFTELSERIRVGYL</sequence>
<keyword evidence="2" id="KW-0808">Transferase</keyword>
<dbReference type="SUPFAM" id="SSF53448">
    <property type="entry name" value="Nucleotide-diphospho-sugar transferases"/>
    <property type="match status" value="1"/>
</dbReference>
<dbReference type="RefSeq" id="WP_183355243.1">
    <property type="nucleotide sequence ID" value="NZ_BLXX01000008.1"/>
</dbReference>
<dbReference type="AlphaFoldDB" id="A0A6V8MKH1"/>
<dbReference type="InterPro" id="IPR001173">
    <property type="entry name" value="Glyco_trans_2-like"/>
</dbReference>
<feature type="domain" description="Glycosyltransferase 2-like" evidence="1">
    <location>
        <begin position="8"/>
        <end position="134"/>
    </location>
</feature>
<dbReference type="PANTHER" id="PTHR43179">
    <property type="entry name" value="RHAMNOSYLTRANSFERASE WBBL"/>
    <property type="match status" value="1"/>
</dbReference>
<dbReference type="PANTHER" id="PTHR43179:SF7">
    <property type="entry name" value="RHAMNOSYLTRANSFERASE WBBL"/>
    <property type="match status" value="1"/>
</dbReference>
<evidence type="ECO:0000313" key="2">
    <source>
        <dbReference type="EMBL" id="GFO60424.1"/>
    </source>
</evidence>
<dbReference type="Gene3D" id="3.90.550.10">
    <property type="entry name" value="Spore Coat Polysaccharide Biosynthesis Protein SpsA, Chain A"/>
    <property type="match status" value="1"/>
</dbReference>
<accession>A0A6V8MKH1</accession>
<keyword evidence="3" id="KW-1185">Reference proteome</keyword>